<evidence type="ECO:0000256" key="5">
    <source>
        <dbReference type="SAM" id="Phobius"/>
    </source>
</evidence>
<dbReference type="Proteomes" id="UP000028534">
    <property type="component" value="Unassembled WGS sequence"/>
</dbReference>
<dbReference type="SUPFAM" id="SSF50998">
    <property type="entry name" value="Quinoprotein alcohol dehydrogenase-like"/>
    <property type="match status" value="1"/>
</dbReference>
<comment type="cofactor">
    <cofactor evidence="1">
        <name>pyrroloquinoline quinone</name>
        <dbReference type="ChEBI" id="CHEBI:58442"/>
    </cofactor>
</comment>
<dbReference type="PANTHER" id="PTHR32303:SF4">
    <property type="entry name" value="QUINOPROTEIN GLUCOSE DEHYDROGENASE"/>
    <property type="match status" value="1"/>
</dbReference>
<evidence type="ECO:0000313" key="8">
    <source>
        <dbReference type="Proteomes" id="UP000028534"/>
    </source>
</evidence>
<dbReference type="Pfam" id="PF01011">
    <property type="entry name" value="PQQ"/>
    <property type="match status" value="1"/>
</dbReference>
<evidence type="ECO:0000256" key="3">
    <source>
        <dbReference type="ARBA" id="ARBA00023002"/>
    </source>
</evidence>
<dbReference type="GO" id="GO:0008876">
    <property type="term" value="F:quinoprotein glucose dehydrogenase activity"/>
    <property type="evidence" value="ECO:0007669"/>
    <property type="project" value="TreeGrafter"/>
</dbReference>
<proteinExistence type="inferred from homology"/>
<feature type="transmembrane region" description="Helical" evidence="5">
    <location>
        <begin position="119"/>
        <end position="139"/>
    </location>
</feature>
<sequence>MTNAPPRRSIAALILGIVFGLIGLVLTGGGAWLLISGGSPYYLVTGIAPIISGVLLARGRKVGGWLYIVIFAVTLLWAYWEVGLNPWALVPRVVAPLVLLITLQLVWPTLDRSAGRWRRAWVGVAVTFVVAIGFFWSIASNFIPPVLQGLPDARYAMADPSIGTTGADWPAYGGTNSARRYSPLAQITTANVGNLKRAWLIHTGDLPASAQIRNTYGAENTPLKIGDTLYVCTPKSMVIALDPATGKQKWRFDPRVSDEAIPYTAACRGVSYYAVPGATADAPCAQRIILGTLDARIMALDARTGQQCRDFGSNGQVRITDGMGQVPPGYVSITSPPTIVRGVIVTGHQVLDGQDRWAPSGVIQAYDAVNGKMRWAWDMMHPERSGPPPAGQSYARGTPNMWTIASGDEQLGLVYLPMGNSAADYYSSLRRPEENRYATSLVAIDVMTGKPRWNFQAVRKDVWDYDFGAQATLIDFPTARGPVPAMLLPSKQGDIYVLDRRTGRPLTPIGDIKAPQIGVEPAQRAATQRISLYHTLRKPDLTEKDMWGMSPIDQMICRIQFRRASYKGFFTPPEADKRSIEYPGYNGGTDWGGIAVDPARGVIVANYNDMPNYVRLVPRKEANKKGWAPRDQARGEIGGAEGAGDPQAHTPYAIDVNAGWRLPFTGLLCKQPPYGGIRAIDIATGKTIWDRPFGTARTNGPFGIPSMLPLTIGTPNNGGSVVTAGGLIFVAAATDNLIRAIDLKTGKTLWQDVLPAGGQATPMTYSQNGKQYLVIMAGGHHFMQTPVGDELIAYALN</sequence>
<dbReference type="RefSeq" id="WP_037521998.1">
    <property type="nucleotide sequence ID" value="NZ_JGVR01000036.1"/>
</dbReference>
<dbReference type="NCBIfam" id="TIGR03074">
    <property type="entry name" value="PQQ_membr_DH"/>
    <property type="match status" value="1"/>
</dbReference>
<dbReference type="Gene3D" id="2.140.10.10">
    <property type="entry name" value="Quinoprotein alcohol dehydrogenase-like superfamily"/>
    <property type="match status" value="2"/>
</dbReference>
<feature type="transmembrane region" description="Helical" evidence="5">
    <location>
        <begin position="41"/>
        <end position="57"/>
    </location>
</feature>
<evidence type="ECO:0000256" key="2">
    <source>
        <dbReference type="ARBA" id="ARBA00008156"/>
    </source>
</evidence>
<dbReference type="PATRIC" id="fig|13690.10.peg.4422"/>
<feature type="transmembrane region" description="Helical" evidence="5">
    <location>
        <begin position="64"/>
        <end position="80"/>
    </location>
</feature>
<dbReference type="InterPro" id="IPR018391">
    <property type="entry name" value="PQQ_b-propeller_rpt"/>
</dbReference>
<evidence type="ECO:0000256" key="4">
    <source>
        <dbReference type="SAM" id="MobiDB-lite"/>
    </source>
</evidence>
<dbReference type="SMART" id="SM00564">
    <property type="entry name" value="PQQ"/>
    <property type="match status" value="6"/>
</dbReference>
<dbReference type="eggNOG" id="COG4993">
    <property type="taxonomic scope" value="Bacteria"/>
</dbReference>
<keyword evidence="5" id="KW-0472">Membrane</keyword>
<gene>
    <name evidence="7" type="ORF">CP98_04297</name>
</gene>
<name>A0A084EDH3_SPHYA</name>
<organism evidence="7 8">
    <name type="scientific">Sphingobium yanoikuyae</name>
    <name type="common">Sphingomonas yanoikuyae</name>
    <dbReference type="NCBI Taxonomy" id="13690"/>
    <lineage>
        <taxon>Bacteria</taxon>
        <taxon>Pseudomonadati</taxon>
        <taxon>Pseudomonadota</taxon>
        <taxon>Alphaproteobacteria</taxon>
        <taxon>Sphingomonadales</taxon>
        <taxon>Sphingomonadaceae</taxon>
        <taxon>Sphingobium</taxon>
    </lineage>
</organism>
<reference evidence="7 8" key="1">
    <citation type="submission" date="2014-03" db="EMBL/GenBank/DDBJ databases">
        <title>Genome sequence of Sphingobium yanoikuyae B1.</title>
        <authorList>
            <person name="Gan H.M."/>
            <person name="Gan H.Y."/>
            <person name="Savka M.A."/>
        </authorList>
    </citation>
    <scope>NUCLEOTIDE SEQUENCE [LARGE SCALE GENOMIC DNA]</scope>
    <source>
        <strain evidence="7 8">B1</strain>
    </source>
</reference>
<dbReference type="InterPro" id="IPR002372">
    <property type="entry name" value="PQQ_rpt_dom"/>
</dbReference>
<dbReference type="AlphaFoldDB" id="A0A084EDH3"/>
<dbReference type="PANTHER" id="PTHR32303">
    <property type="entry name" value="QUINOPROTEIN ALCOHOL DEHYDROGENASE (CYTOCHROME C)"/>
    <property type="match status" value="1"/>
</dbReference>
<dbReference type="EMBL" id="JGVR01000036">
    <property type="protein sequence ID" value="KEZ16015.1"/>
    <property type="molecule type" value="Genomic_DNA"/>
</dbReference>
<keyword evidence="5" id="KW-0812">Transmembrane</keyword>
<comment type="caution">
    <text evidence="7">The sequence shown here is derived from an EMBL/GenBank/DDBJ whole genome shotgun (WGS) entry which is preliminary data.</text>
</comment>
<protein>
    <submittedName>
        <fullName evidence="7">Glucose/quinate/shikimate family membrane-bound PQQ-dependent dehydrogenase</fullName>
    </submittedName>
</protein>
<feature type="region of interest" description="Disordered" evidence="4">
    <location>
        <begin position="625"/>
        <end position="648"/>
    </location>
</feature>
<dbReference type="CDD" id="cd10280">
    <property type="entry name" value="PQQ_mGDH"/>
    <property type="match status" value="1"/>
</dbReference>
<feature type="domain" description="Pyrrolo-quinoline quinone repeat" evidence="6">
    <location>
        <begin position="169"/>
        <end position="772"/>
    </location>
</feature>
<comment type="similarity">
    <text evidence="2">Belongs to the bacterial PQQ dehydrogenase family.</text>
</comment>
<dbReference type="GO" id="GO:0048038">
    <property type="term" value="F:quinone binding"/>
    <property type="evidence" value="ECO:0007669"/>
    <property type="project" value="InterPro"/>
</dbReference>
<keyword evidence="5" id="KW-1133">Transmembrane helix</keyword>
<feature type="transmembrane region" description="Helical" evidence="5">
    <location>
        <begin position="12"/>
        <end position="35"/>
    </location>
</feature>
<evidence type="ECO:0000313" key="7">
    <source>
        <dbReference type="EMBL" id="KEZ16015.1"/>
    </source>
</evidence>
<keyword evidence="3" id="KW-0560">Oxidoreductase</keyword>
<evidence type="ECO:0000256" key="1">
    <source>
        <dbReference type="ARBA" id="ARBA00001931"/>
    </source>
</evidence>
<dbReference type="GO" id="GO:0016020">
    <property type="term" value="C:membrane"/>
    <property type="evidence" value="ECO:0007669"/>
    <property type="project" value="InterPro"/>
</dbReference>
<evidence type="ECO:0000259" key="6">
    <source>
        <dbReference type="Pfam" id="PF01011"/>
    </source>
</evidence>
<dbReference type="InterPro" id="IPR011047">
    <property type="entry name" value="Quinoprotein_ADH-like_sf"/>
</dbReference>
<feature type="transmembrane region" description="Helical" evidence="5">
    <location>
        <begin position="86"/>
        <end position="107"/>
    </location>
</feature>
<accession>A0A084EDH3</accession>
<dbReference type="STRING" id="13690.AX777_20975"/>
<dbReference type="InterPro" id="IPR017511">
    <property type="entry name" value="PQQ_mDH"/>
</dbReference>